<dbReference type="PROSITE" id="PS00237">
    <property type="entry name" value="G_PROTEIN_RECEP_F1_1"/>
    <property type="match status" value="1"/>
</dbReference>
<feature type="transmembrane region" description="Helical" evidence="16">
    <location>
        <begin position="482"/>
        <end position="501"/>
    </location>
</feature>
<dbReference type="PANTHER" id="PTHR24248:SF204">
    <property type="entry name" value="HISTAMINE H1 RECEPTOR"/>
    <property type="match status" value="1"/>
</dbReference>
<keyword evidence="6 16" id="KW-1133">Transmembrane helix</keyword>
<reference evidence="18" key="3">
    <citation type="submission" date="2025-09" db="UniProtKB">
        <authorList>
            <consortium name="Ensembl"/>
        </authorList>
    </citation>
    <scope>IDENTIFICATION</scope>
</reference>
<dbReference type="GO" id="GO:0004969">
    <property type="term" value="F:histamine receptor activity"/>
    <property type="evidence" value="ECO:0007669"/>
    <property type="project" value="InterPro"/>
</dbReference>
<feature type="transmembrane region" description="Helical" evidence="16">
    <location>
        <begin position="73"/>
        <end position="98"/>
    </location>
</feature>
<evidence type="ECO:0000313" key="18">
    <source>
        <dbReference type="Ensembl" id="ENSDCDP00010036886.1"/>
    </source>
</evidence>
<dbReference type="SUPFAM" id="SSF81321">
    <property type="entry name" value="Family A G protein-coupled receptor-like"/>
    <property type="match status" value="1"/>
</dbReference>
<dbReference type="GeneID" id="114801183"/>
<feature type="compositionally biased region" description="Basic and acidic residues" evidence="15">
    <location>
        <begin position="290"/>
        <end position="309"/>
    </location>
</feature>
<dbReference type="InterPro" id="IPR017452">
    <property type="entry name" value="GPCR_Rhodpsn_7TM"/>
</dbReference>
<comment type="similarity">
    <text evidence="14">Belongs to the G-protein coupled receptor 1 family.</text>
</comment>
<dbReference type="CDD" id="cd15050">
    <property type="entry name" value="7tmA_Histamine_H1R"/>
    <property type="match status" value="1"/>
</dbReference>
<evidence type="ECO:0000256" key="5">
    <source>
        <dbReference type="ARBA" id="ARBA00022692"/>
    </source>
</evidence>
<accession>A0AAY4CXA4</accession>
<dbReference type="Gene3D" id="1.20.1070.10">
    <property type="entry name" value="Rhodopsin 7-helix transmembrane proteins"/>
    <property type="match status" value="2"/>
</dbReference>
<dbReference type="GO" id="GO:0045907">
    <property type="term" value="P:positive regulation of vasoconstriction"/>
    <property type="evidence" value="ECO:0007669"/>
    <property type="project" value="InterPro"/>
</dbReference>
<feature type="transmembrane region" description="Helical" evidence="16">
    <location>
        <begin position="447"/>
        <end position="470"/>
    </location>
</feature>
<dbReference type="PROSITE" id="PS50262">
    <property type="entry name" value="G_PROTEIN_RECEP_F1_2"/>
    <property type="match status" value="1"/>
</dbReference>
<evidence type="ECO:0000256" key="16">
    <source>
        <dbReference type="SAM" id="Phobius"/>
    </source>
</evidence>
<keyword evidence="9" id="KW-1015">Disulfide bond</keyword>
<evidence type="ECO:0000256" key="7">
    <source>
        <dbReference type="ARBA" id="ARBA00023040"/>
    </source>
</evidence>
<evidence type="ECO:0000256" key="3">
    <source>
        <dbReference type="ARBA" id="ARBA00022475"/>
    </source>
</evidence>
<dbReference type="GO" id="GO:0005886">
    <property type="term" value="C:plasma membrane"/>
    <property type="evidence" value="ECO:0007669"/>
    <property type="project" value="UniProtKB-SubCell"/>
</dbReference>
<evidence type="ECO:0000256" key="4">
    <source>
        <dbReference type="ARBA" id="ARBA00022553"/>
    </source>
</evidence>
<evidence type="ECO:0000256" key="10">
    <source>
        <dbReference type="ARBA" id="ARBA00023170"/>
    </source>
</evidence>
<evidence type="ECO:0000256" key="2">
    <source>
        <dbReference type="ARBA" id="ARBA00015317"/>
    </source>
</evidence>
<dbReference type="GO" id="GO:0071880">
    <property type="term" value="P:adenylate cyclase-activating adrenergic receptor signaling pathway"/>
    <property type="evidence" value="ECO:0007669"/>
    <property type="project" value="TreeGrafter"/>
</dbReference>
<keyword evidence="12 14" id="KW-0807">Transducer</keyword>
<evidence type="ECO:0000256" key="15">
    <source>
        <dbReference type="SAM" id="MobiDB-lite"/>
    </source>
</evidence>
<protein>
    <recommendedName>
        <fullName evidence="2">Histamine H1 receptor</fullName>
    </recommendedName>
</protein>
<comment type="function">
    <text evidence="13">G-protein-coupled receptor for histamine, a biogenic amine that functions as an immune modulator and a neurotransmitter. Through the H1 receptor, histamine mediates the contraction of smooth muscles and increases capillary permeability due to contraction of terminal venules. Also mediates neurotransmission in the central nervous system and thereby regulates circadian rhythms, emotional and locomotor activities as well as cognitive functions.</text>
</comment>
<evidence type="ECO:0000256" key="1">
    <source>
        <dbReference type="ARBA" id="ARBA00004651"/>
    </source>
</evidence>
<dbReference type="GeneTree" id="ENSGT00940000160690"/>
<dbReference type="Pfam" id="PF00001">
    <property type="entry name" value="7tm_1"/>
    <property type="match status" value="1"/>
</dbReference>
<feature type="region of interest" description="Disordered" evidence="15">
    <location>
        <begin position="398"/>
        <end position="417"/>
    </location>
</feature>
<dbReference type="AlphaFoldDB" id="A0AAY4CXA4"/>
<dbReference type="Ensembl" id="ENSDCDT00010046384.1">
    <property type="protein sequence ID" value="ENSDCDP00010036886.1"/>
    <property type="gene ID" value="ENSDCDG00010024110.1"/>
</dbReference>
<dbReference type="RefSeq" id="XP_028855031.1">
    <property type="nucleotide sequence ID" value="XM_028999198.1"/>
</dbReference>
<evidence type="ECO:0000256" key="11">
    <source>
        <dbReference type="ARBA" id="ARBA00023180"/>
    </source>
</evidence>
<dbReference type="PANTHER" id="PTHR24248">
    <property type="entry name" value="ADRENERGIC RECEPTOR-RELATED G-PROTEIN COUPLED RECEPTOR"/>
    <property type="match status" value="1"/>
</dbReference>
<keyword evidence="11" id="KW-0325">Glycoprotein</keyword>
<keyword evidence="4" id="KW-0597">Phosphoprotein</keyword>
<comment type="subcellular location">
    <subcellularLocation>
        <location evidence="1">Cell membrane</location>
        <topology evidence="1">Multi-pass membrane protein</topology>
    </subcellularLocation>
</comment>
<feature type="transmembrane region" description="Helical" evidence="16">
    <location>
        <begin position="37"/>
        <end position="61"/>
    </location>
</feature>
<keyword evidence="8 16" id="KW-0472">Membrane</keyword>
<organism evidence="18 19">
    <name type="scientific">Denticeps clupeoides</name>
    <name type="common">denticle herring</name>
    <dbReference type="NCBI Taxonomy" id="299321"/>
    <lineage>
        <taxon>Eukaryota</taxon>
        <taxon>Metazoa</taxon>
        <taxon>Chordata</taxon>
        <taxon>Craniata</taxon>
        <taxon>Vertebrata</taxon>
        <taxon>Euteleostomi</taxon>
        <taxon>Actinopterygii</taxon>
        <taxon>Neopterygii</taxon>
        <taxon>Teleostei</taxon>
        <taxon>Clupei</taxon>
        <taxon>Clupeiformes</taxon>
        <taxon>Denticipitoidei</taxon>
        <taxon>Denticipitidae</taxon>
        <taxon>Denticeps</taxon>
    </lineage>
</organism>
<evidence type="ECO:0000256" key="13">
    <source>
        <dbReference type="ARBA" id="ARBA00045624"/>
    </source>
</evidence>
<feature type="transmembrane region" description="Helical" evidence="16">
    <location>
        <begin position="153"/>
        <end position="177"/>
    </location>
</feature>
<gene>
    <name evidence="18" type="primary">HRH1</name>
</gene>
<evidence type="ECO:0000313" key="19">
    <source>
        <dbReference type="Proteomes" id="UP000694580"/>
    </source>
</evidence>
<feature type="domain" description="G-protein coupled receptors family 1 profile" evidence="17">
    <location>
        <begin position="53"/>
        <end position="498"/>
    </location>
</feature>
<evidence type="ECO:0000256" key="9">
    <source>
        <dbReference type="ARBA" id="ARBA00023157"/>
    </source>
</evidence>
<sequence>MESAPVFVTLGSHLNGSRPRAAPTSASVSLQHQMNSAFLGILLGCVALLTVIMNILVLYAVKKERTLHTVGNLYIVSLSVADLIVGATVMPLNLTYLLEDEWKLGHTLCQFWLVMDYVASTASIFSLFILCLDRYHSVRHPLQYLKYRTRGRATLMISGAWLLSMTWIIPILGWRSFARVDPKPEFEHKCDTDFRFVTWFKVLTAIVNFYIPSVLMLWFYSRIFIAVQEHYRQWEGAVSPIHSSENNGVVDSEKTMGRGSCKGSQQANATLPPRMRDETLLDQYTLEQQYDPREANKEQGKDPWAESRTSRFTHKASLFNVTKYINRGAREAAEKSFCSSPDGDSGTGSPLRLSSLPINFAQPAEEAKTKILVPVNDCTAIVPNSVAGVCELTKALNGDSGGEGESPRPDNSNPPTLKHTWQKFCEQSRQCVQNLRIHKERKAARQLGFIIAGFMLCWIPYFITFMVMAFCKTCVHHDLHMITIWLGYFNSTLNPFIYPLCNENFKRVFKQIFHIDT</sequence>
<feature type="transmembrane region" description="Helical" evidence="16">
    <location>
        <begin position="197"/>
        <end position="220"/>
    </location>
</feature>
<keyword evidence="7 14" id="KW-0297">G-protein coupled receptor</keyword>
<dbReference type="InterPro" id="IPR000921">
    <property type="entry name" value="Histamine_H1_rcpt"/>
</dbReference>
<dbReference type="Proteomes" id="UP000694580">
    <property type="component" value="Chromosome 12"/>
</dbReference>
<keyword evidence="5 14" id="KW-0812">Transmembrane</keyword>
<dbReference type="GO" id="GO:0043114">
    <property type="term" value="P:regulation of vascular permeability"/>
    <property type="evidence" value="ECO:0007669"/>
    <property type="project" value="InterPro"/>
</dbReference>
<feature type="region of interest" description="Disordered" evidence="15">
    <location>
        <begin position="287"/>
        <end position="309"/>
    </location>
</feature>
<keyword evidence="19" id="KW-1185">Reference proteome</keyword>
<evidence type="ECO:0000256" key="6">
    <source>
        <dbReference type="ARBA" id="ARBA00022989"/>
    </source>
</evidence>
<evidence type="ECO:0000256" key="12">
    <source>
        <dbReference type="ARBA" id="ARBA00023224"/>
    </source>
</evidence>
<proteinExistence type="inferred from homology"/>
<dbReference type="GO" id="GO:0043410">
    <property type="term" value="P:positive regulation of MAPK cascade"/>
    <property type="evidence" value="ECO:0007669"/>
    <property type="project" value="TreeGrafter"/>
</dbReference>
<dbReference type="PRINTS" id="PR00530">
    <property type="entry name" value="HISTAMINEH1R"/>
</dbReference>
<evidence type="ECO:0000256" key="8">
    <source>
        <dbReference type="ARBA" id="ARBA00023136"/>
    </source>
</evidence>
<reference evidence="18" key="2">
    <citation type="submission" date="2025-08" db="UniProtKB">
        <authorList>
            <consortium name="Ensembl"/>
        </authorList>
    </citation>
    <scope>IDENTIFICATION</scope>
</reference>
<feature type="region of interest" description="Disordered" evidence="15">
    <location>
        <begin position="245"/>
        <end position="274"/>
    </location>
</feature>
<dbReference type="PRINTS" id="PR00237">
    <property type="entry name" value="GPCRRHODOPSN"/>
</dbReference>
<keyword evidence="10 14" id="KW-0675">Receptor</keyword>
<evidence type="ECO:0000259" key="17">
    <source>
        <dbReference type="PROSITE" id="PS50262"/>
    </source>
</evidence>
<dbReference type="InterPro" id="IPR000276">
    <property type="entry name" value="GPCR_Rhodpsn"/>
</dbReference>
<evidence type="ECO:0000256" key="14">
    <source>
        <dbReference type="RuleBase" id="RU000688"/>
    </source>
</evidence>
<keyword evidence="3" id="KW-1003">Cell membrane</keyword>
<reference evidence="18 19" key="1">
    <citation type="submission" date="2020-06" db="EMBL/GenBank/DDBJ databases">
        <authorList>
            <consortium name="Wellcome Sanger Institute Data Sharing"/>
        </authorList>
    </citation>
    <scope>NUCLEOTIDE SEQUENCE [LARGE SCALE GENOMIC DNA]</scope>
</reference>
<name>A0AAY4CXA4_9TELE</name>
<feature type="transmembrane region" description="Helical" evidence="16">
    <location>
        <begin position="110"/>
        <end position="132"/>
    </location>
</feature>
<dbReference type="FunFam" id="1.20.1070.10:FF:000147">
    <property type="entry name" value="Histamine H1 receptor"/>
    <property type="match status" value="1"/>
</dbReference>